<dbReference type="HAMAP" id="MF_00048">
    <property type="entry name" value="UPF0102"/>
    <property type="match status" value="1"/>
</dbReference>
<dbReference type="InterPro" id="IPR011335">
    <property type="entry name" value="Restrct_endonuc-II-like"/>
</dbReference>
<dbReference type="PANTHER" id="PTHR34039">
    <property type="entry name" value="UPF0102 PROTEIN YRAN"/>
    <property type="match status" value="1"/>
</dbReference>
<dbReference type="NCBIfam" id="TIGR00252">
    <property type="entry name" value="YraN family protein"/>
    <property type="match status" value="1"/>
</dbReference>
<protein>
    <recommendedName>
        <fullName evidence="2">UPF0102 protein PZA18_04470</fullName>
    </recommendedName>
</protein>
<evidence type="ECO:0000256" key="1">
    <source>
        <dbReference type="ARBA" id="ARBA00006738"/>
    </source>
</evidence>
<evidence type="ECO:0000256" key="2">
    <source>
        <dbReference type="HAMAP-Rule" id="MF_00048"/>
    </source>
</evidence>
<dbReference type="NCBIfam" id="NF009150">
    <property type="entry name" value="PRK12497.1-3"/>
    <property type="match status" value="1"/>
</dbReference>
<gene>
    <name evidence="3" type="ORF">PZA18_04470</name>
</gene>
<name>A0ABT7DT99_9NEIS</name>
<evidence type="ECO:0000313" key="4">
    <source>
        <dbReference type="Proteomes" id="UP001172778"/>
    </source>
</evidence>
<dbReference type="InterPro" id="IPR011856">
    <property type="entry name" value="tRNA_endonuc-like_dom_sf"/>
</dbReference>
<evidence type="ECO:0000313" key="3">
    <source>
        <dbReference type="EMBL" id="MDK2123304.1"/>
    </source>
</evidence>
<dbReference type="CDD" id="cd20736">
    <property type="entry name" value="PoNe_Nuclease"/>
    <property type="match status" value="1"/>
</dbReference>
<dbReference type="SUPFAM" id="SSF52980">
    <property type="entry name" value="Restriction endonuclease-like"/>
    <property type="match status" value="1"/>
</dbReference>
<dbReference type="Proteomes" id="UP001172778">
    <property type="component" value="Unassembled WGS sequence"/>
</dbReference>
<comment type="caution">
    <text evidence="3">The sequence shown here is derived from an EMBL/GenBank/DDBJ whole genome shotgun (WGS) entry which is preliminary data.</text>
</comment>
<dbReference type="EMBL" id="JARRAF010000004">
    <property type="protein sequence ID" value="MDK2123304.1"/>
    <property type="molecule type" value="Genomic_DNA"/>
</dbReference>
<reference evidence="3" key="1">
    <citation type="submission" date="2023-03" db="EMBL/GenBank/DDBJ databases">
        <title>Chitinimonas shenzhenensis gen. nov., sp. nov., a novel member of family Burkholderiaceae isolated from activated sludge collected in Shen Zhen, China.</title>
        <authorList>
            <person name="Wang X."/>
        </authorList>
    </citation>
    <scope>NUCLEOTIDE SEQUENCE</scope>
    <source>
        <strain evidence="3">DQS-5</strain>
    </source>
</reference>
<dbReference type="Gene3D" id="3.40.1350.10">
    <property type="match status" value="1"/>
</dbReference>
<dbReference type="RefSeq" id="WP_284099598.1">
    <property type="nucleotide sequence ID" value="NZ_JARRAF010000004.1"/>
</dbReference>
<organism evidence="3 4">
    <name type="scientific">Parachitinimonas caeni</name>
    <dbReference type="NCBI Taxonomy" id="3031301"/>
    <lineage>
        <taxon>Bacteria</taxon>
        <taxon>Pseudomonadati</taxon>
        <taxon>Pseudomonadota</taxon>
        <taxon>Betaproteobacteria</taxon>
        <taxon>Neisseriales</taxon>
        <taxon>Chitinibacteraceae</taxon>
        <taxon>Parachitinimonas</taxon>
    </lineage>
</organism>
<sequence>MNRTGATAEALAVAFLRQQGLDILAQNWRCRFGEIDIIARDGSCVVFVEVRKRSNLRYGGAASSITSAKMKKLVATAEHYLSTLPRTPACRFDAILFEGDQAIEWIKNAFQAGG</sequence>
<dbReference type="PANTHER" id="PTHR34039:SF1">
    <property type="entry name" value="UPF0102 PROTEIN YRAN"/>
    <property type="match status" value="1"/>
</dbReference>
<comment type="similarity">
    <text evidence="1 2">Belongs to the UPF0102 family.</text>
</comment>
<proteinExistence type="inferred from homology"/>
<accession>A0ABT7DT99</accession>
<dbReference type="Pfam" id="PF02021">
    <property type="entry name" value="UPF0102"/>
    <property type="match status" value="1"/>
</dbReference>
<keyword evidence="4" id="KW-1185">Reference proteome</keyword>
<dbReference type="InterPro" id="IPR003509">
    <property type="entry name" value="UPF0102_YraN-like"/>
</dbReference>